<dbReference type="KEGG" id="dfa:DFA_04896"/>
<proteinExistence type="predicted"/>
<reference evidence="3" key="1">
    <citation type="journal article" date="2011" name="Genome Res.">
        <title>Phylogeny-wide analysis of social amoeba genomes highlights ancient origins for complex intercellular communication.</title>
        <authorList>
            <person name="Heidel A.J."/>
            <person name="Lawal H.M."/>
            <person name="Felder M."/>
            <person name="Schilde C."/>
            <person name="Helps N.R."/>
            <person name="Tunggal B."/>
            <person name="Rivero F."/>
            <person name="John U."/>
            <person name="Schleicher M."/>
            <person name="Eichinger L."/>
            <person name="Platzer M."/>
            <person name="Noegel A.A."/>
            <person name="Schaap P."/>
            <person name="Gloeckner G."/>
        </authorList>
    </citation>
    <scope>NUCLEOTIDE SEQUENCE [LARGE SCALE GENOMIC DNA]</scope>
    <source>
        <strain evidence="3">SH3</strain>
    </source>
</reference>
<dbReference type="GeneID" id="14875613"/>
<keyword evidence="1" id="KW-0812">Transmembrane</keyword>
<accession>F4PMB6</accession>
<evidence type="ECO:0000256" key="1">
    <source>
        <dbReference type="SAM" id="Phobius"/>
    </source>
</evidence>
<feature type="transmembrane region" description="Helical" evidence="1">
    <location>
        <begin position="524"/>
        <end position="546"/>
    </location>
</feature>
<name>F4PMB6_CACFS</name>
<keyword evidence="1" id="KW-0472">Membrane</keyword>
<evidence type="ECO:0000313" key="3">
    <source>
        <dbReference type="Proteomes" id="UP000007797"/>
    </source>
</evidence>
<keyword evidence="3" id="KW-1185">Reference proteome</keyword>
<sequence>MKLAIHPSPLQPSIALPLVVKSPSSIINHRCLGYKIKKDRLSTDGDGQRVSVIGVPLCHLFPTTDGHIRPPELIDFSSSNNNNNNHGFMVQAAFNNDTNNNNNNITSPSQYTYQDTIVYFNSTQTISNSITIFNCSVYINGGTIFEDGGFVQVESSVVYVRTFPFFFSPDQWSMVDSPMEFGVVGNGILDLPIFVLNNDFFSVVKNVPSISASKATFIQVYDDIAPHLLQGVSLTINDRAKLQFLQSGRKPKNLVISNATIHINSSTSEFNIETNVYFKSGSIYLADNTTLEISPNGHLYLQDNSLIQGSGSTNNNNNNNRATIHLLKGKISNYNNLSTELTATPASIVSNIHITGNGVISAGTNQLILNNTIVGSFDKPSNLTIESDLQLENNSIIYIFISNTTNSIYNISKTSSITTKDNSMIRVNVNIESLTEKYSANVIQFYGDDDQNNNNNNNGKQIDLEGGDEINFDLDNVQVYDISDGQQKQCLFDLDITSNNTLRVSYRHNSYNCESDGGISTGSITALVIGCVVLFVSVLAIIIFKYRRARITVMFRSSSIDEENGGIAMTRSVSTLRLFIGGKLKEVDEY</sequence>
<dbReference type="AlphaFoldDB" id="F4PMB6"/>
<dbReference type="RefSeq" id="XP_004360617.1">
    <property type="nucleotide sequence ID" value="XM_004360560.1"/>
</dbReference>
<dbReference type="EMBL" id="GL883008">
    <property type="protein sequence ID" value="EGG22766.1"/>
    <property type="molecule type" value="Genomic_DNA"/>
</dbReference>
<protein>
    <submittedName>
        <fullName evidence="2">Uncharacterized protein</fullName>
    </submittedName>
</protein>
<evidence type="ECO:0000313" key="2">
    <source>
        <dbReference type="EMBL" id="EGG22766.1"/>
    </source>
</evidence>
<organism evidence="2 3">
    <name type="scientific">Cavenderia fasciculata</name>
    <name type="common">Slime mold</name>
    <name type="synonym">Dictyostelium fasciculatum</name>
    <dbReference type="NCBI Taxonomy" id="261658"/>
    <lineage>
        <taxon>Eukaryota</taxon>
        <taxon>Amoebozoa</taxon>
        <taxon>Evosea</taxon>
        <taxon>Eumycetozoa</taxon>
        <taxon>Dictyostelia</taxon>
        <taxon>Acytosteliales</taxon>
        <taxon>Cavenderiaceae</taxon>
        <taxon>Cavenderia</taxon>
    </lineage>
</organism>
<keyword evidence="1" id="KW-1133">Transmembrane helix</keyword>
<dbReference type="Proteomes" id="UP000007797">
    <property type="component" value="Unassembled WGS sequence"/>
</dbReference>
<gene>
    <name evidence="2" type="ORF">DFA_04896</name>
</gene>